<dbReference type="InParanoid" id="A0A074Y5P2"/>
<dbReference type="EMBL" id="KL584780">
    <property type="protein sequence ID" value="KEQ91274.1"/>
    <property type="molecule type" value="Genomic_DNA"/>
</dbReference>
<reference evidence="1 2" key="1">
    <citation type="journal article" date="2014" name="BMC Genomics">
        <title>Genome sequencing of four Aureobasidium pullulans varieties: biotechnological potential, stress tolerance, and description of new species.</title>
        <authorList>
            <person name="Gostin Ar C."/>
            <person name="Ohm R.A."/>
            <person name="Kogej T."/>
            <person name="Sonjak S."/>
            <person name="Turk M."/>
            <person name="Zajc J."/>
            <person name="Zalar P."/>
            <person name="Grube M."/>
            <person name="Sun H."/>
            <person name="Han J."/>
            <person name="Sharma A."/>
            <person name="Chiniquy J."/>
            <person name="Ngan C.Y."/>
            <person name="Lipzen A."/>
            <person name="Barry K."/>
            <person name="Grigoriev I.V."/>
            <person name="Gunde-Cimerman N."/>
        </authorList>
    </citation>
    <scope>NUCLEOTIDE SEQUENCE [LARGE SCALE GENOMIC DNA]</scope>
    <source>
        <strain evidence="1 2">EXF-2481</strain>
    </source>
</reference>
<keyword evidence="2" id="KW-1185">Reference proteome</keyword>
<dbReference type="HOGENOM" id="CLU_2621630_0_0_1"/>
<organism evidence="1 2">
    <name type="scientific">Aureobasidium subglaciale (strain EXF-2481)</name>
    <name type="common">Aureobasidium pullulans var. subglaciale</name>
    <dbReference type="NCBI Taxonomy" id="1043005"/>
    <lineage>
        <taxon>Eukaryota</taxon>
        <taxon>Fungi</taxon>
        <taxon>Dikarya</taxon>
        <taxon>Ascomycota</taxon>
        <taxon>Pezizomycotina</taxon>
        <taxon>Dothideomycetes</taxon>
        <taxon>Dothideomycetidae</taxon>
        <taxon>Dothideales</taxon>
        <taxon>Saccotheciaceae</taxon>
        <taxon>Aureobasidium</taxon>
    </lineage>
</organism>
<dbReference type="AlphaFoldDB" id="A0A074Y5P2"/>
<dbReference type="Proteomes" id="UP000030641">
    <property type="component" value="Unassembled WGS sequence"/>
</dbReference>
<gene>
    <name evidence="1" type="ORF">AUEXF2481DRAFT_507131</name>
</gene>
<dbReference type="RefSeq" id="XP_013339791.1">
    <property type="nucleotide sequence ID" value="XM_013484337.1"/>
</dbReference>
<evidence type="ECO:0000313" key="2">
    <source>
        <dbReference type="Proteomes" id="UP000030641"/>
    </source>
</evidence>
<protein>
    <submittedName>
        <fullName evidence="1">Uncharacterized protein</fullName>
    </submittedName>
</protein>
<accession>A0A074Y5P2</accession>
<proteinExistence type="predicted"/>
<evidence type="ECO:0000313" key="1">
    <source>
        <dbReference type="EMBL" id="KEQ91274.1"/>
    </source>
</evidence>
<name>A0A074Y5P2_AURSE</name>
<dbReference type="GeneID" id="25368689"/>
<sequence>MLTGMYRSSPYVHTLVIFYLVGTIDQRSNNSKQEQQPTQAWFLKTGFDWIDWYLLNCGPIFPFLSTFAMPMPSMPHAL</sequence>